<dbReference type="EMBL" id="LT598486">
    <property type="protein sequence ID" value="SCW03025.1"/>
    <property type="molecule type" value="Genomic_DNA"/>
</dbReference>
<gene>
    <name evidence="7" type="ORF">LAFE_0G01288G</name>
</gene>
<evidence type="ECO:0000256" key="1">
    <source>
        <dbReference type="ARBA" id="ARBA00007174"/>
    </source>
</evidence>
<dbReference type="PANTHER" id="PTHR46081">
    <property type="entry name" value="PEPTIDE METHIONINE SULFOXIDE REDUCTASE 2"/>
    <property type="match status" value="1"/>
</dbReference>
<dbReference type="GO" id="GO:0030091">
    <property type="term" value="P:protein repair"/>
    <property type="evidence" value="ECO:0007669"/>
    <property type="project" value="InterPro"/>
</dbReference>
<keyword evidence="2 5" id="KW-0479">Metal-binding</keyword>
<dbReference type="InterPro" id="IPR028427">
    <property type="entry name" value="Met_Sox_Rdtase_MsrB"/>
</dbReference>
<comment type="cofactor">
    <cofactor evidence="5">
        <name>Zn(2+)</name>
        <dbReference type="ChEBI" id="CHEBI:29105"/>
    </cofactor>
    <text evidence="5">Binds 1 zinc ion per subunit.</text>
</comment>
<feature type="domain" description="MsrB" evidence="6">
    <location>
        <begin position="47"/>
        <end position="175"/>
    </location>
</feature>
<dbReference type="Gene3D" id="2.170.150.20">
    <property type="entry name" value="Peptide methionine sulfoxide reductase"/>
    <property type="match status" value="1"/>
</dbReference>
<dbReference type="PANTHER" id="PTHR46081:SF8">
    <property type="entry name" value="PEPTIDE METHIONINE SULFOXIDE REDUCTASE 2"/>
    <property type="match status" value="1"/>
</dbReference>
<evidence type="ECO:0000259" key="6">
    <source>
        <dbReference type="PROSITE" id="PS51790"/>
    </source>
</evidence>
<organism evidence="7 8">
    <name type="scientific">Lachancea fermentati</name>
    <name type="common">Zygosaccharomyces fermentati</name>
    <dbReference type="NCBI Taxonomy" id="4955"/>
    <lineage>
        <taxon>Eukaryota</taxon>
        <taxon>Fungi</taxon>
        <taxon>Dikarya</taxon>
        <taxon>Ascomycota</taxon>
        <taxon>Saccharomycotina</taxon>
        <taxon>Saccharomycetes</taxon>
        <taxon>Saccharomycetales</taxon>
        <taxon>Saccharomycetaceae</taxon>
        <taxon>Lachancea</taxon>
    </lineage>
</organism>
<evidence type="ECO:0000313" key="8">
    <source>
        <dbReference type="Proteomes" id="UP000190831"/>
    </source>
</evidence>
<evidence type="ECO:0000256" key="2">
    <source>
        <dbReference type="ARBA" id="ARBA00022723"/>
    </source>
</evidence>
<dbReference type="Pfam" id="PF01641">
    <property type="entry name" value="SelR"/>
    <property type="match status" value="1"/>
</dbReference>
<evidence type="ECO:0000256" key="5">
    <source>
        <dbReference type="RuleBase" id="RU365044"/>
    </source>
</evidence>
<dbReference type="InterPro" id="IPR002579">
    <property type="entry name" value="Met_Sox_Rdtase_MsrB_dom"/>
</dbReference>
<evidence type="ECO:0000256" key="3">
    <source>
        <dbReference type="ARBA" id="ARBA00022833"/>
    </source>
</evidence>
<dbReference type="Proteomes" id="UP000190831">
    <property type="component" value="Chromosome G"/>
</dbReference>
<reference evidence="7 8" key="1">
    <citation type="submission" date="2016-03" db="EMBL/GenBank/DDBJ databases">
        <authorList>
            <person name="Devillers H."/>
        </authorList>
    </citation>
    <scope>NUCLEOTIDE SEQUENCE [LARGE SCALE GENOMIC DNA]</scope>
    <source>
        <strain evidence="7">CBS 6772</strain>
    </source>
</reference>
<dbReference type="OrthoDB" id="44061at2759"/>
<sequence length="175" mass="20143">MLSRVTHCFTPRNFRVTINPAAVAYLQFTAVKQINTTFRREFQRTMSQGWNKNLSTEQLLVLRDKHTERPHTGAYLNNKESGVYHCANCDEPLYTSDTKFDSRCGWPSFYKEIKPGSITYHSDTAYGMKRTEICCGKCGGHLGHVFEGEGWKERLGLPEDVRHCVNSLSLNFRKK</sequence>
<comment type="catalytic activity">
    <reaction evidence="5">
        <text>L-methionyl-[protein] + [thioredoxin]-disulfide + H2O = L-methionyl-(R)-S-oxide-[protein] + [thioredoxin]-dithiol</text>
        <dbReference type="Rhea" id="RHEA:24164"/>
        <dbReference type="Rhea" id="RHEA-COMP:10698"/>
        <dbReference type="Rhea" id="RHEA-COMP:10700"/>
        <dbReference type="Rhea" id="RHEA-COMP:12313"/>
        <dbReference type="Rhea" id="RHEA-COMP:12314"/>
        <dbReference type="ChEBI" id="CHEBI:15377"/>
        <dbReference type="ChEBI" id="CHEBI:16044"/>
        <dbReference type="ChEBI" id="CHEBI:29950"/>
        <dbReference type="ChEBI" id="CHEBI:45764"/>
        <dbReference type="ChEBI" id="CHEBI:50058"/>
        <dbReference type="EC" id="1.8.4.12"/>
    </reaction>
</comment>
<comment type="similarity">
    <text evidence="1 5">Belongs to the MsrB Met sulfoxide reductase family.</text>
</comment>
<protein>
    <recommendedName>
        <fullName evidence="5">Peptide-methionine (R)-S-oxide reductase</fullName>
        <ecNumber evidence="5">1.8.4.12</ecNumber>
    </recommendedName>
</protein>
<dbReference type="EC" id="1.8.4.12" evidence="5"/>
<dbReference type="OMA" id="DEQWRAE"/>
<dbReference type="AlphaFoldDB" id="A0A1G4MGJ0"/>
<dbReference type="GO" id="GO:0046872">
    <property type="term" value="F:metal ion binding"/>
    <property type="evidence" value="ECO:0007669"/>
    <property type="project" value="UniProtKB-KW"/>
</dbReference>
<evidence type="ECO:0000313" key="7">
    <source>
        <dbReference type="EMBL" id="SCW03025.1"/>
    </source>
</evidence>
<dbReference type="InterPro" id="IPR011057">
    <property type="entry name" value="Mss4-like_sf"/>
</dbReference>
<dbReference type="SUPFAM" id="SSF51316">
    <property type="entry name" value="Mss4-like"/>
    <property type="match status" value="1"/>
</dbReference>
<name>A0A1G4MGJ0_LACFM</name>
<accession>A0A1G4MGJ0</accession>
<keyword evidence="3 5" id="KW-0862">Zinc</keyword>
<keyword evidence="4 5" id="KW-0560">Oxidoreductase</keyword>
<dbReference type="GO" id="GO:0033743">
    <property type="term" value="F:peptide-methionine (R)-S-oxide reductase activity"/>
    <property type="evidence" value="ECO:0007669"/>
    <property type="project" value="UniProtKB-EC"/>
</dbReference>
<dbReference type="PROSITE" id="PS51790">
    <property type="entry name" value="MSRB"/>
    <property type="match status" value="1"/>
</dbReference>
<proteinExistence type="inferred from homology"/>
<dbReference type="STRING" id="4955.A0A1G4MGJ0"/>
<dbReference type="GO" id="GO:0006979">
    <property type="term" value="P:response to oxidative stress"/>
    <property type="evidence" value="ECO:0007669"/>
    <property type="project" value="InterPro"/>
</dbReference>
<dbReference type="NCBIfam" id="TIGR00357">
    <property type="entry name" value="peptide-methionine (R)-S-oxide reductase MsrB"/>
    <property type="match status" value="1"/>
</dbReference>
<evidence type="ECO:0000256" key="4">
    <source>
        <dbReference type="ARBA" id="ARBA00023002"/>
    </source>
</evidence>
<keyword evidence="8" id="KW-1185">Reference proteome</keyword>